<keyword evidence="3" id="KW-1185">Reference proteome</keyword>
<sequence>MKKSLFILMLVISTVTFAQEINKTDANGKRHGNWKGVYEESNKPRYQGSFIHGKESGTFTFYKDDEKSTIMATRVFKPDGSSYTTFFDEKGLKVSEGKEVNRQREGEWKFYHPGGTTLMSVEHYKAGKLNGVRKVYFPDGKINEETTFVNGIQQGPYKKYTTDGVVLEESIYKNDILQGRAIFHDARGNIAAEGNYDAGVKTGEWKYYEDGKLVKKVDETGKHIKIVHKKDSKN</sequence>
<evidence type="ECO:0000313" key="2">
    <source>
        <dbReference type="EMBL" id="MFL9843772.1"/>
    </source>
</evidence>
<reference evidence="2 3" key="1">
    <citation type="submission" date="2024-06" db="EMBL/GenBank/DDBJ databases">
        <authorList>
            <person name="Kaempfer P."/>
            <person name="Viver T."/>
        </authorList>
    </citation>
    <scope>NUCLEOTIDE SEQUENCE [LARGE SCALE GENOMIC DNA]</scope>
    <source>
        <strain evidence="2 3">ST-119</strain>
    </source>
</reference>
<gene>
    <name evidence="2" type="ORF">ABS766_05000</name>
</gene>
<organism evidence="2 3">
    <name type="scientific">Flavobacterium rhizosphaerae</name>
    <dbReference type="NCBI Taxonomy" id="3163298"/>
    <lineage>
        <taxon>Bacteria</taxon>
        <taxon>Pseudomonadati</taxon>
        <taxon>Bacteroidota</taxon>
        <taxon>Flavobacteriia</taxon>
        <taxon>Flavobacteriales</taxon>
        <taxon>Flavobacteriaceae</taxon>
        <taxon>Flavobacterium</taxon>
    </lineage>
</organism>
<evidence type="ECO:0000256" key="1">
    <source>
        <dbReference type="SAM" id="SignalP"/>
    </source>
</evidence>
<dbReference type="Pfam" id="PF07661">
    <property type="entry name" value="MORN_2"/>
    <property type="match status" value="4"/>
</dbReference>
<dbReference type="SUPFAM" id="SSF82185">
    <property type="entry name" value="Histone H3 K4-specific methyltransferase SET7/9 N-terminal domain"/>
    <property type="match status" value="2"/>
</dbReference>
<proteinExistence type="predicted"/>
<name>A0ABW8YWM4_9FLAO</name>
<dbReference type="Gene3D" id="3.90.930.1">
    <property type="match status" value="1"/>
</dbReference>
<protein>
    <recommendedName>
        <fullName evidence="4">Toxin-antitoxin system YwqK family antitoxin</fullName>
    </recommendedName>
</protein>
<dbReference type="Proteomes" id="UP001629156">
    <property type="component" value="Unassembled WGS sequence"/>
</dbReference>
<dbReference type="EMBL" id="JBELPZ010000003">
    <property type="protein sequence ID" value="MFL9843772.1"/>
    <property type="molecule type" value="Genomic_DNA"/>
</dbReference>
<comment type="caution">
    <text evidence="2">The sequence shown here is derived from an EMBL/GenBank/DDBJ whole genome shotgun (WGS) entry which is preliminary data.</text>
</comment>
<dbReference type="InterPro" id="IPR011652">
    <property type="entry name" value="MORN_2"/>
</dbReference>
<keyword evidence="1" id="KW-0732">Signal</keyword>
<feature type="signal peptide" evidence="1">
    <location>
        <begin position="1"/>
        <end position="18"/>
    </location>
</feature>
<feature type="chain" id="PRO_5045302137" description="Toxin-antitoxin system YwqK family antitoxin" evidence="1">
    <location>
        <begin position="19"/>
        <end position="234"/>
    </location>
</feature>
<accession>A0ABW8YWM4</accession>
<evidence type="ECO:0000313" key="3">
    <source>
        <dbReference type="Proteomes" id="UP001629156"/>
    </source>
</evidence>
<evidence type="ECO:0008006" key="4">
    <source>
        <dbReference type="Google" id="ProtNLM"/>
    </source>
</evidence>
<dbReference type="Gene3D" id="2.20.110.10">
    <property type="entry name" value="Histone H3 K4-specific methyltransferase SET7/9 N-terminal domain"/>
    <property type="match status" value="1"/>
</dbReference>